<name>A0A2S1R194_9FLAO</name>
<evidence type="ECO:0000313" key="1">
    <source>
        <dbReference type="EMBL" id="AWH86473.1"/>
    </source>
</evidence>
<dbReference type="AlphaFoldDB" id="A0A2S1R194"/>
<dbReference type="Proteomes" id="UP000244929">
    <property type="component" value="Chromosome"/>
</dbReference>
<dbReference type="KEGG" id="falb:HYN59_15755"/>
<proteinExistence type="predicted"/>
<evidence type="ECO:0000313" key="2">
    <source>
        <dbReference type="Proteomes" id="UP000244929"/>
    </source>
</evidence>
<dbReference type="Pfam" id="PF22558">
    <property type="entry name" value="REase-ARP"/>
    <property type="match status" value="1"/>
</dbReference>
<organism evidence="1 2">
    <name type="scientific">Flavobacterium album</name>
    <dbReference type="NCBI Taxonomy" id="2175091"/>
    <lineage>
        <taxon>Bacteria</taxon>
        <taxon>Pseudomonadati</taxon>
        <taxon>Bacteroidota</taxon>
        <taxon>Flavobacteriia</taxon>
        <taxon>Flavobacteriales</taxon>
        <taxon>Flavobacteriaceae</taxon>
        <taxon>Flavobacterium</taxon>
    </lineage>
</organism>
<dbReference type="RefSeq" id="WP_108779196.1">
    <property type="nucleotide sequence ID" value="NZ_CP029186.1"/>
</dbReference>
<dbReference type="InterPro" id="IPR054333">
    <property type="entry name" value="REase-ARP-assoc"/>
</dbReference>
<protein>
    <recommendedName>
        <fullName evidence="3">Restriction endonuclease</fullName>
    </recommendedName>
</protein>
<reference evidence="1 2" key="1">
    <citation type="submission" date="2018-04" db="EMBL/GenBank/DDBJ databases">
        <title>Genome sequencing of Flavobacterium sp. HYN0059.</title>
        <authorList>
            <person name="Yi H."/>
            <person name="Baek C."/>
        </authorList>
    </citation>
    <scope>NUCLEOTIDE SEQUENCE [LARGE SCALE GENOMIC DNA]</scope>
    <source>
        <strain evidence="1 2">HYN0059</strain>
    </source>
</reference>
<gene>
    <name evidence="1" type="ORF">HYN59_15755</name>
</gene>
<sequence>MSYQKEIRKHFEDNKEKFFPNIAGGKWRNSEIDYLHILPKNHEELNLLPIYRDSLNQYLETNRSCIKRHIYFHHLNSSQAMCLNFFFPLMEEQELDMILKFIGFEKEEIDYDKTCFEKTSDIEKGNYRATSFDFYIETKSGKKIFFEIKFTESKFGVAKFNDDHINKFNAVYKGNLGAIEEKYHQPATFCSNYQILRNLICISEDSYVVFLYPIKNKKIKTQAEFAKSNILKNEVKGNLFNLTWEDLLHYTESNLKSHKLKVHFRNFREKYNL</sequence>
<keyword evidence="2" id="KW-1185">Reference proteome</keyword>
<accession>A0A2S1R194</accession>
<evidence type="ECO:0008006" key="3">
    <source>
        <dbReference type="Google" id="ProtNLM"/>
    </source>
</evidence>
<dbReference type="OrthoDB" id="5511528at2"/>
<dbReference type="EMBL" id="CP029186">
    <property type="protein sequence ID" value="AWH86473.1"/>
    <property type="molecule type" value="Genomic_DNA"/>
</dbReference>